<evidence type="ECO:0000313" key="2">
    <source>
        <dbReference type="Proteomes" id="UP000277094"/>
    </source>
</evidence>
<dbReference type="Proteomes" id="UP000277094">
    <property type="component" value="Unassembled WGS sequence"/>
</dbReference>
<dbReference type="OrthoDB" id="1163947at2"/>
<dbReference type="AlphaFoldDB" id="A0A3N0DZK3"/>
<sequence>MGIFRRRTRNAEHSVEIVFDDEGARRLYRGETTHRVSWADLERVALRTTDDGPFAEDLFWVLVGSRGTGFVIPSSLIPHGMVERLQQLPGFDNEAVIQAMQSVTENVFVAWRRPV</sequence>
<dbReference type="RefSeq" id="WP_123232120.1">
    <property type="nucleotide sequence ID" value="NZ_RJSG01000001.1"/>
</dbReference>
<dbReference type="EMBL" id="RJSG01000001">
    <property type="protein sequence ID" value="RNL80913.1"/>
    <property type="molecule type" value="Genomic_DNA"/>
</dbReference>
<proteinExistence type="predicted"/>
<comment type="caution">
    <text evidence="1">The sequence shown here is derived from an EMBL/GenBank/DDBJ whole genome shotgun (WGS) entry which is preliminary data.</text>
</comment>
<accession>A0A3N0DZK3</accession>
<protein>
    <submittedName>
        <fullName evidence="1">Uncharacterized protein</fullName>
    </submittedName>
</protein>
<name>A0A3N0DZK3_9ACTN</name>
<gene>
    <name evidence="1" type="ORF">EFL95_00545</name>
</gene>
<organism evidence="1 2">
    <name type="scientific">Nocardioides marmorisolisilvae</name>
    <dbReference type="NCBI Taxonomy" id="1542737"/>
    <lineage>
        <taxon>Bacteria</taxon>
        <taxon>Bacillati</taxon>
        <taxon>Actinomycetota</taxon>
        <taxon>Actinomycetes</taxon>
        <taxon>Propionibacteriales</taxon>
        <taxon>Nocardioidaceae</taxon>
        <taxon>Nocardioides</taxon>
    </lineage>
</organism>
<evidence type="ECO:0000313" key="1">
    <source>
        <dbReference type="EMBL" id="RNL80913.1"/>
    </source>
</evidence>
<keyword evidence="2" id="KW-1185">Reference proteome</keyword>
<reference evidence="1 2" key="1">
    <citation type="submission" date="2018-11" db="EMBL/GenBank/DDBJ databases">
        <authorList>
            <person name="Li F."/>
        </authorList>
    </citation>
    <scope>NUCLEOTIDE SEQUENCE [LARGE SCALE GENOMIC DNA]</scope>
    <source>
        <strain evidence="1 2">KIS18-7</strain>
    </source>
</reference>